<dbReference type="AlphaFoldDB" id="A0A147I8N1"/>
<dbReference type="SUPFAM" id="SSF88723">
    <property type="entry name" value="PIN domain-like"/>
    <property type="match status" value="1"/>
</dbReference>
<dbReference type="OrthoDB" id="286092at2"/>
<name>A0A147I8N1_9SPHN</name>
<dbReference type="Proteomes" id="UP000074310">
    <property type="component" value="Unassembled WGS sequence"/>
</dbReference>
<dbReference type="RefSeq" id="WP_058754443.1">
    <property type="nucleotide sequence ID" value="NZ_LDTB01000007.1"/>
</dbReference>
<reference evidence="2 3" key="1">
    <citation type="journal article" date="2016" name="Front. Microbiol.">
        <title>Genomic Resource of Rice Seed Associated Bacteria.</title>
        <authorList>
            <person name="Midha S."/>
            <person name="Bansal K."/>
            <person name="Sharma S."/>
            <person name="Kumar N."/>
            <person name="Patil P.P."/>
            <person name="Chaudhry V."/>
            <person name="Patil P.B."/>
        </authorList>
    </citation>
    <scope>NUCLEOTIDE SEQUENCE [LARGE SCALE GENOMIC DNA]</scope>
    <source>
        <strain evidence="2 3">NS334</strain>
    </source>
</reference>
<evidence type="ECO:0000259" key="1">
    <source>
        <dbReference type="Pfam" id="PF01850"/>
    </source>
</evidence>
<sequence>MTIVIDASALLALLFDEPGGEAVLPLVRGALLSAVNLDEVLHKCTRRGIDATAVLDSVRRLEVIVIPFDAEQALVSATLHARAQAWRLSFADRACLALGNMQGATIVTADRAWQAFDGDADIRLIR</sequence>
<dbReference type="InterPro" id="IPR002716">
    <property type="entry name" value="PIN_dom"/>
</dbReference>
<evidence type="ECO:0000313" key="2">
    <source>
        <dbReference type="EMBL" id="KTT75547.1"/>
    </source>
</evidence>
<gene>
    <name evidence="2" type="ORF">NS334_02750</name>
</gene>
<dbReference type="Pfam" id="PF01850">
    <property type="entry name" value="PIN"/>
    <property type="match status" value="1"/>
</dbReference>
<organism evidence="2 3">
    <name type="scientific">Sphingomonas endophytica</name>
    <dbReference type="NCBI Taxonomy" id="869719"/>
    <lineage>
        <taxon>Bacteria</taxon>
        <taxon>Pseudomonadati</taxon>
        <taxon>Pseudomonadota</taxon>
        <taxon>Alphaproteobacteria</taxon>
        <taxon>Sphingomonadales</taxon>
        <taxon>Sphingomonadaceae</taxon>
        <taxon>Sphingomonas</taxon>
    </lineage>
</organism>
<proteinExistence type="predicted"/>
<dbReference type="EMBL" id="LDTB01000007">
    <property type="protein sequence ID" value="KTT75547.1"/>
    <property type="molecule type" value="Genomic_DNA"/>
</dbReference>
<accession>A0A147I8N1</accession>
<evidence type="ECO:0000313" key="3">
    <source>
        <dbReference type="Proteomes" id="UP000074310"/>
    </source>
</evidence>
<dbReference type="PATRIC" id="fig|869719.3.peg.3091"/>
<dbReference type="Gene3D" id="3.40.50.1010">
    <property type="entry name" value="5'-nuclease"/>
    <property type="match status" value="1"/>
</dbReference>
<protein>
    <submittedName>
        <fullName evidence="2">Twitching motility protein PilT</fullName>
    </submittedName>
</protein>
<comment type="caution">
    <text evidence="2">The sequence shown here is derived from an EMBL/GenBank/DDBJ whole genome shotgun (WGS) entry which is preliminary data.</text>
</comment>
<dbReference type="CDD" id="cd18682">
    <property type="entry name" value="PIN_VapC-like"/>
    <property type="match status" value="1"/>
</dbReference>
<dbReference type="InterPro" id="IPR029060">
    <property type="entry name" value="PIN-like_dom_sf"/>
</dbReference>
<feature type="domain" description="PIN" evidence="1">
    <location>
        <begin position="3"/>
        <end position="117"/>
    </location>
</feature>
<keyword evidence="3" id="KW-1185">Reference proteome</keyword>